<dbReference type="KEGG" id="paby:Ga0080574_TMP1032"/>
<dbReference type="EC" id="3.6.3.28" evidence="9"/>
<feature type="domain" description="ABC transporter" evidence="8">
    <location>
        <begin position="6"/>
        <end position="249"/>
    </location>
</feature>
<dbReference type="EMBL" id="CP015093">
    <property type="protein sequence ID" value="APZ51366.1"/>
    <property type="molecule type" value="Genomic_DNA"/>
</dbReference>
<gene>
    <name evidence="9" type="ORF">Ga0080574_TMP1032</name>
</gene>
<dbReference type="GO" id="GO:0016887">
    <property type="term" value="F:ATP hydrolysis activity"/>
    <property type="evidence" value="ECO:0007669"/>
    <property type="project" value="InterPro"/>
</dbReference>
<evidence type="ECO:0000256" key="3">
    <source>
        <dbReference type="ARBA" id="ARBA00022519"/>
    </source>
</evidence>
<dbReference type="GO" id="GO:0016020">
    <property type="term" value="C:membrane"/>
    <property type="evidence" value="ECO:0007669"/>
    <property type="project" value="InterPro"/>
</dbReference>
<dbReference type="Gene3D" id="3.40.50.300">
    <property type="entry name" value="P-loop containing nucleotide triphosphate hydrolases"/>
    <property type="match status" value="1"/>
</dbReference>
<keyword evidence="10" id="KW-1185">Reference proteome</keyword>
<keyword evidence="9" id="KW-0378">Hydrolase</keyword>
<evidence type="ECO:0000259" key="8">
    <source>
        <dbReference type="PROSITE" id="PS50893"/>
    </source>
</evidence>
<dbReference type="PROSITE" id="PS50893">
    <property type="entry name" value="ABC_TRANSPORTER_2"/>
    <property type="match status" value="1"/>
</dbReference>
<dbReference type="InterPro" id="IPR012693">
    <property type="entry name" value="ABC_transpr_PhnC"/>
</dbReference>
<dbReference type="Proteomes" id="UP000187059">
    <property type="component" value="Chromosome"/>
</dbReference>
<dbReference type="InterPro" id="IPR003593">
    <property type="entry name" value="AAA+_ATPase"/>
</dbReference>
<sequence>MEHASLRLTSLTRRFGGNTAVDRVTLDIPQGQFVGVIGRSGAGKSTLLRLINRLIDRSEGQIHHGDTDVTALRGKALRQWRRDCAMIFQQFNLVDRLDVLTNVLVGRLAERGFLASMAMNFTDEERTLAIQALDRLDMAPKALQRAGTLSGGQQQRVAIARALVQRPRIMLADEPIASLDPGNATRVMEALRNINHEDGLTVLVNLHTLDTARAYCDRIIAMREGRVMFDGTAHQLTDDVVRDIYGSEGLAEFNEAVTSTTVTRNPALTPA</sequence>
<keyword evidence="5 9" id="KW-0067">ATP-binding</keyword>
<evidence type="ECO:0000256" key="1">
    <source>
        <dbReference type="ARBA" id="ARBA00022448"/>
    </source>
</evidence>
<keyword evidence="7" id="KW-0472">Membrane</keyword>
<keyword evidence="2" id="KW-1003">Cell membrane</keyword>
<dbReference type="InterPro" id="IPR017871">
    <property type="entry name" value="ABC_transporter-like_CS"/>
</dbReference>
<reference evidence="9 10" key="1">
    <citation type="submission" date="2016-04" db="EMBL/GenBank/DDBJ databases">
        <title>Deep-sea bacteria in the southern Pacific.</title>
        <authorList>
            <person name="Tang K."/>
        </authorList>
    </citation>
    <scope>NUCLEOTIDE SEQUENCE [LARGE SCALE GENOMIC DNA]</scope>
    <source>
        <strain evidence="9 10">JLT2014</strain>
    </source>
</reference>
<dbReference type="SUPFAM" id="SSF52540">
    <property type="entry name" value="P-loop containing nucleoside triphosphate hydrolases"/>
    <property type="match status" value="1"/>
</dbReference>
<evidence type="ECO:0000256" key="4">
    <source>
        <dbReference type="ARBA" id="ARBA00022741"/>
    </source>
</evidence>
<evidence type="ECO:0000256" key="5">
    <source>
        <dbReference type="ARBA" id="ARBA00022840"/>
    </source>
</evidence>
<dbReference type="InterPro" id="IPR003439">
    <property type="entry name" value="ABC_transporter-like_ATP-bd"/>
</dbReference>
<dbReference type="PANTHER" id="PTHR43166:SF6">
    <property type="entry name" value="PHOSPHONATES IMPORT ATP-BINDING PROTEIN PHNC"/>
    <property type="match status" value="1"/>
</dbReference>
<dbReference type="GO" id="GO:0005524">
    <property type="term" value="F:ATP binding"/>
    <property type="evidence" value="ECO:0007669"/>
    <property type="project" value="UniProtKB-KW"/>
</dbReference>
<keyword evidence="4" id="KW-0547">Nucleotide-binding</keyword>
<dbReference type="Pfam" id="PF00005">
    <property type="entry name" value="ABC_tran"/>
    <property type="match status" value="1"/>
</dbReference>
<evidence type="ECO:0000256" key="6">
    <source>
        <dbReference type="ARBA" id="ARBA00022967"/>
    </source>
</evidence>
<dbReference type="AlphaFoldDB" id="A0A1P8UPP0"/>
<evidence type="ECO:0000256" key="7">
    <source>
        <dbReference type="ARBA" id="ARBA00023136"/>
    </source>
</evidence>
<protein>
    <submittedName>
        <fullName evidence="9">Phosphonate transport system ATP-binding protein</fullName>
        <ecNumber evidence="9">3.6.3.28</ecNumber>
    </submittedName>
</protein>
<keyword evidence="3" id="KW-0997">Cell inner membrane</keyword>
<dbReference type="PROSITE" id="PS00211">
    <property type="entry name" value="ABC_TRANSPORTER_1"/>
    <property type="match status" value="1"/>
</dbReference>
<evidence type="ECO:0000256" key="2">
    <source>
        <dbReference type="ARBA" id="ARBA00022475"/>
    </source>
</evidence>
<organism evidence="9 10">
    <name type="scientific">Salipiger abyssi</name>
    <dbReference type="NCBI Taxonomy" id="1250539"/>
    <lineage>
        <taxon>Bacteria</taxon>
        <taxon>Pseudomonadati</taxon>
        <taxon>Pseudomonadota</taxon>
        <taxon>Alphaproteobacteria</taxon>
        <taxon>Rhodobacterales</taxon>
        <taxon>Roseobacteraceae</taxon>
        <taxon>Salipiger</taxon>
    </lineage>
</organism>
<evidence type="ECO:0000313" key="10">
    <source>
        <dbReference type="Proteomes" id="UP000187059"/>
    </source>
</evidence>
<dbReference type="RefSeq" id="WP_076695825.1">
    <property type="nucleotide sequence ID" value="NZ_CP015093.1"/>
</dbReference>
<proteinExistence type="predicted"/>
<keyword evidence="6" id="KW-1278">Translocase</keyword>
<dbReference type="SMART" id="SM00382">
    <property type="entry name" value="AAA"/>
    <property type="match status" value="1"/>
</dbReference>
<dbReference type="InterPro" id="IPR050086">
    <property type="entry name" value="MetN_ABC_transporter-like"/>
</dbReference>
<name>A0A1P8UPP0_9RHOB</name>
<keyword evidence="1" id="KW-0813">Transport</keyword>
<dbReference type="NCBIfam" id="TIGR02315">
    <property type="entry name" value="ABC_phnC"/>
    <property type="match status" value="1"/>
</dbReference>
<dbReference type="InterPro" id="IPR027417">
    <property type="entry name" value="P-loop_NTPase"/>
</dbReference>
<dbReference type="PANTHER" id="PTHR43166">
    <property type="entry name" value="AMINO ACID IMPORT ATP-BINDING PROTEIN"/>
    <property type="match status" value="1"/>
</dbReference>
<dbReference type="CDD" id="cd03256">
    <property type="entry name" value="ABC_PhnC_transporter"/>
    <property type="match status" value="1"/>
</dbReference>
<evidence type="ECO:0000313" key="9">
    <source>
        <dbReference type="EMBL" id="APZ51366.1"/>
    </source>
</evidence>
<dbReference type="GO" id="GO:0015416">
    <property type="term" value="F:ABC-type phosphonate transporter activity"/>
    <property type="evidence" value="ECO:0007669"/>
    <property type="project" value="InterPro"/>
</dbReference>
<accession>A0A1P8UPP0</accession>
<dbReference type="OrthoDB" id="9802264at2"/>
<dbReference type="STRING" id="1250539.Ga0080574_TMP1032"/>